<dbReference type="InterPro" id="IPR012394">
    <property type="entry name" value="Aldehyde_DH_NAD(P)"/>
</dbReference>
<feature type="active site" evidence="4">
    <location>
        <position position="225"/>
    </location>
</feature>
<dbReference type="PIRSF" id="PIRSF036492">
    <property type="entry name" value="ALDH"/>
    <property type="match status" value="1"/>
</dbReference>
<comment type="similarity">
    <text evidence="1 3 5">Belongs to the aldehyde dehydrogenase family.</text>
</comment>
<dbReference type="Proteomes" id="UP001363622">
    <property type="component" value="Unassembled WGS sequence"/>
</dbReference>
<proteinExistence type="inferred from homology"/>
<sequence length="527" mass="58301">MDTKQARPKLKYTPIDDIPETAKAVRTTFRSGRTRPIQYRLKQLRKFYWGLKDNEQLILDACKKDLGKAHFETYLAELNWVLNDILFLIKGIPKWAQDESAPDIPLITKGVFPKIRKDPLGSVLVLGAYNFPIQLSLGPFLGAISAGCTAVLKPSENAPAAAAAMEKVIRESLDPESYTVVQGGVKESTALLDQKWDKIFYTGNSTVGTIIAKKAAETLTPVTLELGGNNPAILAKHADPRLAARRLLWAKVHNAGQVCISQNYTMVDRELVPLFVAELKKAYDEFFPLGAQKSPDYARIINERQFGRLKKMLDQSSGKILLGGTMDEADLFFEPTVVQVDSLHDSLIQEESFGPLMPILPVDNLDEAIRIANEVDDTPLGIYPFGNKAETNKVLDSTLSGGASVNDGFFHGSIPTLQFGGVGSSGQGAYRGRASFETFTHRRPVTSTPSWIEGFLAVRYPPYTTQKQNQYRAMSESKADFDRDGNVRGWGAWLWTLLTLGARGKKAALDELLLYVMLSLLEQVDGR</sequence>
<evidence type="ECO:0000256" key="3">
    <source>
        <dbReference type="PIRNR" id="PIRNR036492"/>
    </source>
</evidence>
<dbReference type="Pfam" id="PF00171">
    <property type="entry name" value="Aldedh"/>
    <property type="match status" value="1"/>
</dbReference>
<evidence type="ECO:0000259" key="6">
    <source>
        <dbReference type="Pfam" id="PF00171"/>
    </source>
</evidence>
<protein>
    <recommendedName>
        <fullName evidence="3">Aldehyde dehydrogenase</fullName>
    </recommendedName>
</protein>
<evidence type="ECO:0000256" key="2">
    <source>
        <dbReference type="ARBA" id="ARBA00023002"/>
    </source>
</evidence>
<dbReference type="InterPro" id="IPR016161">
    <property type="entry name" value="Ald_DH/histidinol_DH"/>
</dbReference>
<dbReference type="SUPFAM" id="SSF53720">
    <property type="entry name" value="ALDH-like"/>
    <property type="match status" value="1"/>
</dbReference>
<dbReference type="InterPro" id="IPR029510">
    <property type="entry name" value="Ald_DH_CS_GLU"/>
</dbReference>
<comment type="caution">
    <text evidence="7">The sequence shown here is derived from an EMBL/GenBank/DDBJ whole genome shotgun (WGS) entry which is preliminary data.</text>
</comment>
<organism evidence="7 8">
    <name type="scientific">Phyllosticta citriasiana</name>
    <dbReference type="NCBI Taxonomy" id="595635"/>
    <lineage>
        <taxon>Eukaryota</taxon>
        <taxon>Fungi</taxon>
        <taxon>Dikarya</taxon>
        <taxon>Ascomycota</taxon>
        <taxon>Pezizomycotina</taxon>
        <taxon>Dothideomycetes</taxon>
        <taxon>Dothideomycetes incertae sedis</taxon>
        <taxon>Botryosphaeriales</taxon>
        <taxon>Phyllostictaceae</taxon>
        <taxon>Phyllosticta</taxon>
    </lineage>
</organism>
<dbReference type="CDD" id="cd07135">
    <property type="entry name" value="ALDH_F14-YMR110C"/>
    <property type="match status" value="1"/>
</dbReference>
<keyword evidence="2 3" id="KW-0560">Oxidoreductase</keyword>
<evidence type="ECO:0000256" key="5">
    <source>
        <dbReference type="RuleBase" id="RU003345"/>
    </source>
</evidence>
<evidence type="ECO:0000313" key="8">
    <source>
        <dbReference type="Proteomes" id="UP001363622"/>
    </source>
</evidence>
<keyword evidence="8" id="KW-1185">Reference proteome</keyword>
<evidence type="ECO:0000256" key="1">
    <source>
        <dbReference type="ARBA" id="ARBA00009986"/>
    </source>
</evidence>
<dbReference type="Gene3D" id="3.40.605.10">
    <property type="entry name" value="Aldehyde Dehydrogenase, Chain A, domain 1"/>
    <property type="match status" value="1"/>
</dbReference>
<evidence type="ECO:0000256" key="4">
    <source>
        <dbReference type="PROSITE-ProRule" id="PRU10007"/>
    </source>
</evidence>
<accession>A0ABR1KN31</accession>
<dbReference type="EMBL" id="JBBPHU010000005">
    <property type="protein sequence ID" value="KAK7517715.1"/>
    <property type="molecule type" value="Genomic_DNA"/>
</dbReference>
<dbReference type="PANTHER" id="PTHR43570">
    <property type="entry name" value="ALDEHYDE DEHYDROGENASE"/>
    <property type="match status" value="1"/>
</dbReference>
<dbReference type="InterPro" id="IPR016163">
    <property type="entry name" value="Ald_DH_C"/>
</dbReference>
<gene>
    <name evidence="7" type="ORF">IWZ03DRAFT_440144</name>
</gene>
<dbReference type="InterPro" id="IPR016162">
    <property type="entry name" value="Ald_DH_N"/>
</dbReference>
<evidence type="ECO:0000313" key="7">
    <source>
        <dbReference type="EMBL" id="KAK7517715.1"/>
    </source>
</evidence>
<reference evidence="7 8" key="1">
    <citation type="submission" date="2024-04" db="EMBL/GenBank/DDBJ databases">
        <title>Phyllosticta paracitricarpa is synonymous to the EU quarantine fungus P. citricarpa based on phylogenomic analyses.</title>
        <authorList>
            <consortium name="Lawrence Berkeley National Laboratory"/>
            <person name="Van Ingen-Buijs V.A."/>
            <person name="Van Westerhoven A.C."/>
            <person name="Haridas S."/>
            <person name="Skiadas P."/>
            <person name="Martin F."/>
            <person name="Groenewald J.Z."/>
            <person name="Crous P.W."/>
            <person name="Seidl M.F."/>
        </authorList>
    </citation>
    <scope>NUCLEOTIDE SEQUENCE [LARGE SCALE GENOMIC DNA]</scope>
    <source>
        <strain evidence="7 8">CBS 123371</strain>
    </source>
</reference>
<name>A0ABR1KN31_9PEZI</name>
<dbReference type="InterPro" id="IPR015590">
    <property type="entry name" value="Aldehyde_DH_dom"/>
</dbReference>
<feature type="domain" description="Aldehyde dehydrogenase" evidence="6">
    <location>
        <begin position="16"/>
        <end position="442"/>
    </location>
</feature>
<dbReference type="PANTHER" id="PTHR43570:SF11">
    <property type="entry name" value="ALDEHYDE DEHYDROGENASE"/>
    <property type="match status" value="1"/>
</dbReference>
<dbReference type="PROSITE" id="PS00687">
    <property type="entry name" value="ALDEHYDE_DEHYDR_GLU"/>
    <property type="match status" value="1"/>
</dbReference>
<dbReference type="Gene3D" id="3.40.309.10">
    <property type="entry name" value="Aldehyde Dehydrogenase, Chain A, domain 2"/>
    <property type="match status" value="1"/>
</dbReference>